<keyword evidence="6" id="KW-0804">Transcription</keyword>
<evidence type="ECO:0000256" key="1">
    <source>
        <dbReference type="ARBA" id="ARBA00022723"/>
    </source>
</evidence>
<feature type="domain" description="C2H2-type" evidence="8">
    <location>
        <begin position="147"/>
        <end position="172"/>
    </location>
</feature>
<dbReference type="GO" id="GO:0008270">
    <property type="term" value="F:zinc ion binding"/>
    <property type="evidence" value="ECO:0007669"/>
    <property type="project" value="UniProtKB-KW"/>
</dbReference>
<keyword evidence="2" id="KW-0677">Repeat</keyword>
<keyword evidence="10" id="KW-1185">Reference proteome</keyword>
<dbReference type="PROSITE" id="PS50157">
    <property type="entry name" value="ZINC_FINGER_C2H2_2"/>
    <property type="match status" value="3"/>
</dbReference>
<sequence length="172" mass="19643">MWGDIQEFIQKEFCVGEGLVGKRGILQSPFELNTPQIGVHSKIDKALNFFINHPISSCDSSAESECDIKRRNTRKGPPEPGRRLPVHACNHPGCHKRYHKSSHLKAHMRTHSGEKPYVCDWAGCGWKFARSDELTRHMRKHTGIKPFCCSVCGRTFSRSDHLSLHMKRHNTV</sequence>
<evidence type="ECO:0000256" key="2">
    <source>
        <dbReference type="ARBA" id="ARBA00022737"/>
    </source>
</evidence>
<keyword evidence="1" id="KW-0479">Metal-binding</keyword>
<evidence type="ECO:0000256" key="7">
    <source>
        <dbReference type="PROSITE-ProRule" id="PRU00042"/>
    </source>
</evidence>
<evidence type="ECO:0000313" key="9">
    <source>
        <dbReference type="EMBL" id="CAJ0581386.1"/>
    </source>
</evidence>
<dbReference type="InterPro" id="IPR036236">
    <property type="entry name" value="Znf_C2H2_sf"/>
</dbReference>
<dbReference type="PANTHER" id="PTHR23235">
    <property type="entry name" value="KRUEPPEL-LIKE TRANSCRIPTION FACTOR"/>
    <property type="match status" value="1"/>
</dbReference>
<keyword evidence="4" id="KW-0862">Zinc</keyword>
<dbReference type="Gene3D" id="3.30.160.60">
    <property type="entry name" value="Classic Zinc Finger"/>
    <property type="match status" value="3"/>
</dbReference>
<reference evidence="9" key="1">
    <citation type="submission" date="2023-06" db="EMBL/GenBank/DDBJ databases">
        <authorList>
            <person name="Delattre M."/>
        </authorList>
    </citation>
    <scope>NUCLEOTIDE SEQUENCE</scope>
    <source>
        <strain evidence="9">AF72</strain>
    </source>
</reference>
<dbReference type="SUPFAM" id="SSF57667">
    <property type="entry name" value="beta-beta-alpha zinc fingers"/>
    <property type="match status" value="2"/>
</dbReference>
<keyword evidence="3 7" id="KW-0863">Zinc-finger</keyword>
<comment type="caution">
    <text evidence="9">The sequence shown here is derived from an EMBL/GenBank/DDBJ whole genome shotgun (WGS) entry which is preliminary data.</text>
</comment>
<evidence type="ECO:0000256" key="6">
    <source>
        <dbReference type="ARBA" id="ARBA00023163"/>
    </source>
</evidence>
<dbReference type="Pfam" id="PF00096">
    <property type="entry name" value="zf-C2H2"/>
    <property type="match status" value="2"/>
</dbReference>
<gene>
    <name evidence="9" type="ORF">MSPICULIGERA_LOCUS19547</name>
</gene>
<feature type="domain" description="C2H2-type" evidence="8">
    <location>
        <begin position="87"/>
        <end position="116"/>
    </location>
</feature>
<evidence type="ECO:0000259" key="8">
    <source>
        <dbReference type="PROSITE" id="PS50157"/>
    </source>
</evidence>
<protein>
    <recommendedName>
        <fullName evidence="8">C2H2-type domain-containing protein</fullName>
    </recommendedName>
</protein>
<evidence type="ECO:0000256" key="4">
    <source>
        <dbReference type="ARBA" id="ARBA00022833"/>
    </source>
</evidence>
<dbReference type="GO" id="GO:0000981">
    <property type="term" value="F:DNA-binding transcription factor activity, RNA polymerase II-specific"/>
    <property type="evidence" value="ECO:0007669"/>
    <property type="project" value="TreeGrafter"/>
</dbReference>
<feature type="non-terminal residue" evidence="9">
    <location>
        <position position="1"/>
    </location>
</feature>
<dbReference type="PROSITE" id="PS00028">
    <property type="entry name" value="ZINC_FINGER_C2H2_1"/>
    <property type="match status" value="3"/>
</dbReference>
<organism evidence="9 10">
    <name type="scientific">Mesorhabditis spiculigera</name>
    <dbReference type="NCBI Taxonomy" id="96644"/>
    <lineage>
        <taxon>Eukaryota</taxon>
        <taxon>Metazoa</taxon>
        <taxon>Ecdysozoa</taxon>
        <taxon>Nematoda</taxon>
        <taxon>Chromadorea</taxon>
        <taxon>Rhabditida</taxon>
        <taxon>Rhabditina</taxon>
        <taxon>Rhabditomorpha</taxon>
        <taxon>Rhabditoidea</taxon>
        <taxon>Rhabditidae</taxon>
        <taxon>Mesorhabditinae</taxon>
        <taxon>Mesorhabditis</taxon>
    </lineage>
</organism>
<feature type="domain" description="C2H2-type" evidence="8">
    <location>
        <begin position="117"/>
        <end position="146"/>
    </location>
</feature>
<dbReference type="AlphaFoldDB" id="A0AA36GAC5"/>
<dbReference type="InterPro" id="IPR013087">
    <property type="entry name" value="Znf_C2H2_type"/>
</dbReference>
<dbReference type="SMART" id="SM00355">
    <property type="entry name" value="ZnF_C2H2"/>
    <property type="match status" value="3"/>
</dbReference>
<dbReference type="PANTHER" id="PTHR23235:SF166">
    <property type="entry name" value="DENDRITIC ARBOR REDUCTION PROTEIN 1"/>
    <property type="match status" value="1"/>
</dbReference>
<proteinExistence type="predicted"/>
<keyword evidence="5" id="KW-0805">Transcription regulation</keyword>
<evidence type="ECO:0000256" key="3">
    <source>
        <dbReference type="ARBA" id="ARBA00022771"/>
    </source>
</evidence>
<evidence type="ECO:0000256" key="5">
    <source>
        <dbReference type="ARBA" id="ARBA00023015"/>
    </source>
</evidence>
<accession>A0AA36GAC5</accession>
<name>A0AA36GAC5_9BILA</name>
<dbReference type="Proteomes" id="UP001177023">
    <property type="component" value="Unassembled WGS sequence"/>
</dbReference>
<dbReference type="FunFam" id="3.30.160.60:FF:000032">
    <property type="entry name" value="Krueppel-like factor 4"/>
    <property type="match status" value="1"/>
</dbReference>
<dbReference type="GO" id="GO:0000978">
    <property type="term" value="F:RNA polymerase II cis-regulatory region sequence-specific DNA binding"/>
    <property type="evidence" value="ECO:0007669"/>
    <property type="project" value="TreeGrafter"/>
</dbReference>
<evidence type="ECO:0000313" key="10">
    <source>
        <dbReference type="Proteomes" id="UP001177023"/>
    </source>
</evidence>
<dbReference type="EMBL" id="CATQJA010002663">
    <property type="protein sequence ID" value="CAJ0581386.1"/>
    <property type="molecule type" value="Genomic_DNA"/>
</dbReference>